<dbReference type="OrthoDB" id="9804920at2"/>
<dbReference type="PROSITE" id="PS51365">
    <property type="entry name" value="RENAL_DIPEPTIDASE_2"/>
    <property type="match status" value="1"/>
</dbReference>
<organism evidence="1 2">
    <name type="scientific">Erwinia mallotivora</name>
    <dbReference type="NCBI Taxonomy" id="69222"/>
    <lineage>
        <taxon>Bacteria</taxon>
        <taxon>Pseudomonadati</taxon>
        <taxon>Pseudomonadota</taxon>
        <taxon>Gammaproteobacteria</taxon>
        <taxon>Enterobacterales</taxon>
        <taxon>Erwiniaceae</taxon>
        <taxon>Erwinia</taxon>
    </lineage>
</organism>
<dbReference type="PANTHER" id="PTHR10443:SF12">
    <property type="entry name" value="DIPEPTIDASE"/>
    <property type="match status" value="1"/>
</dbReference>
<protein>
    <submittedName>
        <fullName evidence="1">Peptidase</fullName>
    </submittedName>
</protein>
<dbReference type="InterPro" id="IPR000180">
    <property type="entry name" value="Dipep_AS"/>
</dbReference>
<evidence type="ECO:0000313" key="2">
    <source>
        <dbReference type="Proteomes" id="UP000019918"/>
    </source>
</evidence>
<proteinExistence type="predicted"/>
<dbReference type="RefSeq" id="WP_034934599.1">
    <property type="nucleotide sequence ID" value="NZ_JFHN01000025.1"/>
</dbReference>
<dbReference type="GO" id="GO:0070573">
    <property type="term" value="F:metallodipeptidase activity"/>
    <property type="evidence" value="ECO:0007669"/>
    <property type="project" value="InterPro"/>
</dbReference>
<dbReference type="InterPro" id="IPR008257">
    <property type="entry name" value="Pept_M19"/>
</dbReference>
<sequence length="368" mass="39766">MSHSQSVEAVTEPVFDGHNDLLMRLWLSQHDDPVTAFLNGLSVGQMDLPRMRQGGFAGGLFAAYVPSEGFKARTAPAVKNHRSGPVFGQAESTPAQQDALAITLEMFSTLLRIEQQSAGAVKICRSVADIRQCMRGRVVAAVMHIEGAEALDADLSQLEVLYDAGLRSLGPLWSRPNIFGEGVPFRFPSSPDTGNGLTAAGLRLVRACNQKRIMVDLSHMDEKGFWQTAAISDAPLVASHSNAHALCAQSRNLTDRQLAAIRESNGFVGVNFGIRFLRSDGRNAQEATVMEIVRHMDYLLEKLGEDNVGFGSDFDGTTLPPDLPGVAGLPLLITTLAECGYDKPLLEKICCGNWLRVLQATWGDASCG</sequence>
<dbReference type="CDD" id="cd01301">
    <property type="entry name" value="rDP_like"/>
    <property type="match status" value="1"/>
</dbReference>
<dbReference type="SUPFAM" id="SSF51556">
    <property type="entry name" value="Metallo-dependent hydrolases"/>
    <property type="match status" value="1"/>
</dbReference>
<evidence type="ECO:0000313" key="1">
    <source>
        <dbReference type="EMBL" id="EXU76647.1"/>
    </source>
</evidence>
<name>A0A014Q0C0_9GAMM</name>
<dbReference type="PATRIC" id="fig|69222.5.peg.895"/>
<comment type="caution">
    <text evidence="1">The sequence shown here is derived from an EMBL/GenBank/DDBJ whole genome shotgun (WGS) entry which is preliminary data.</text>
</comment>
<reference evidence="1 2" key="1">
    <citation type="submission" date="2014-02" db="EMBL/GenBank/DDBJ databases">
        <title>Draft genome of Erwinia mallotivora strain BT-MARDI, a papaya dieback pathogen.</title>
        <authorList>
            <person name="Redzuan R."/>
            <person name="Abu Bakar N."/>
            <person name="Badrun R."/>
            <person name="Mohd Raih M.F."/>
            <person name="Rozano L."/>
            <person name="Mat Amin N."/>
        </authorList>
    </citation>
    <scope>NUCLEOTIDE SEQUENCE [LARGE SCALE GENOMIC DNA]</scope>
    <source>
        <strain evidence="1 2">BT-MARDI</strain>
    </source>
</reference>
<gene>
    <name evidence="1" type="ORF">BG55_04325</name>
</gene>
<dbReference type="PROSITE" id="PS00869">
    <property type="entry name" value="RENAL_DIPEPTIDASE_1"/>
    <property type="match status" value="1"/>
</dbReference>
<accession>A0A014Q0C0</accession>
<dbReference type="GO" id="GO:0006508">
    <property type="term" value="P:proteolysis"/>
    <property type="evidence" value="ECO:0007669"/>
    <property type="project" value="InterPro"/>
</dbReference>
<dbReference type="AlphaFoldDB" id="A0A014Q0C0"/>
<dbReference type="Pfam" id="PF01244">
    <property type="entry name" value="Peptidase_M19"/>
    <property type="match status" value="1"/>
</dbReference>
<keyword evidence="2" id="KW-1185">Reference proteome</keyword>
<dbReference type="Gene3D" id="3.20.20.140">
    <property type="entry name" value="Metal-dependent hydrolases"/>
    <property type="match status" value="1"/>
</dbReference>
<dbReference type="PANTHER" id="PTHR10443">
    <property type="entry name" value="MICROSOMAL DIPEPTIDASE"/>
    <property type="match status" value="1"/>
</dbReference>
<dbReference type="STRING" id="69222.BG55_04325"/>
<dbReference type="InterPro" id="IPR032466">
    <property type="entry name" value="Metal_Hydrolase"/>
</dbReference>
<dbReference type="EMBL" id="JFHN01000025">
    <property type="protein sequence ID" value="EXU76647.1"/>
    <property type="molecule type" value="Genomic_DNA"/>
</dbReference>
<dbReference type="Proteomes" id="UP000019918">
    <property type="component" value="Unassembled WGS sequence"/>
</dbReference>